<comment type="subcellular location">
    <subcellularLocation>
        <location evidence="1">Nucleus</location>
    </subcellularLocation>
</comment>
<protein>
    <recommendedName>
        <fullName evidence="7">Nucleoporin</fullName>
    </recommendedName>
</protein>
<evidence type="ECO:0008006" key="7">
    <source>
        <dbReference type="Google" id="ProtNLM"/>
    </source>
</evidence>
<dbReference type="GO" id="GO:0017056">
    <property type="term" value="F:structural constituent of nuclear pore"/>
    <property type="evidence" value="ECO:0007669"/>
    <property type="project" value="TreeGrafter"/>
</dbReference>
<comment type="similarity">
    <text evidence="2">Belongs to the NUP186/NUP192/NUP205 family.</text>
</comment>
<organism evidence="5 6">
    <name type="scientific">Viridothelium virens</name>
    <name type="common">Speckled blister lichen</name>
    <name type="synonym">Trypethelium virens</name>
    <dbReference type="NCBI Taxonomy" id="1048519"/>
    <lineage>
        <taxon>Eukaryota</taxon>
        <taxon>Fungi</taxon>
        <taxon>Dikarya</taxon>
        <taxon>Ascomycota</taxon>
        <taxon>Pezizomycotina</taxon>
        <taxon>Dothideomycetes</taxon>
        <taxon>Dothideomycetes incertae sedis</taxon>
        <taxon>Trypetheliales</taxon>
        <taxon>Trypetheliaceae</taxon>
        <taxon>Viridothelium</taxon>
    </lineage>
</organism>
<dbReference type="PANTHER" id="PTHR31344:SF0">
    <property type="entry name" value="NUCLEAR PORE COMPLEX PROTEIN NUP205"/>
    <property type="match status" value="1"/>
</dbReference>
<evidence type="ECO:0000313" key="5">
    <source>
        <dbReference type="EMBL" id="KAF2233375.1"/>
    </source>
</evidence>
<dbReference type="OrthoDB" id="2019644at2759"/>
<dbReference type="EMBL" id="ML991807">
    <property type="protein sequence ID" value="KAF2233375.1"/>
    <property type="molecule type" value="Genomic_DNA"/>
</dbReference>
<evidence type="ECO:0000256" key="4">
    <source>
        <dbReference type="ARBA" id="ARBA00023242"/>
    </source>
</evidence>
<evidence type="ECO:0000256" key="3">
    <source>
        <dbReference type="ARBA" id="ARBA00022448"/>
    </source>
</evidence>
<dbReference type="InterPro" id="IPR021827">
    <property type="entry name" value="Nup186/Nup192/Nup205"/>
</dbReference>
<evidence type="ECO:0000256" key="2">
    <source>
        <dbReference type="ARBA" id="ARBA00005892"/>
    </source>
</evidence>
<accession>A0A6A6H5V5</accession>
<keyword evidence="6" id="KW-1185">Reference proteome</keyword>
<gene>
    <name evidence="5" type="ORF">EV356DRAFT_533798</name>
</gene>
<keyword evidence="4" id="KW-0539">Nucleus</keyword>
<name>A0A6A6H5V5_VIRVR</name>
<sequence length="1674" mass="188005">MAEFDGLEALEGLHRDLLSFSESQISNVERLESELQQRIGDFKKLLDKPKKNDKSRQDLKSKTVLQIQDEEYQISGEFTDETVEVADALDLDELEAARLLIACQEEAEVIDRKPWICTVINFHHRRLTLLECLRIIFRISVDDDRTESERIAFRGFVDIILHSKDKSLEKGSQYWRRCLSSMSDIEVWLRQLAERAMTINIVGQSQLINFTEVLEVQRRSLIQQHDALSAIAAYLTKGSRTGPDDFRYLLSKTKAIDRYDAVLIHYVPIITTSVDSLGSVYSTTPLEEARLIHKALIDQKEVAAFGDQRESASWGQRNFYALTLFLWLVAYSGRYKDDGIGTQIQGVDLEKEADERARLLSEALQDGALHLALSVCRDLQPMQWLDLAKQSLLTFLLPESTPLPFDSILPSDDFQDLIMRQLQIFVQYFIDNMPQELRKLRAEENDQRMQIFTRYQRGPAEYELHVERFLVIIAYAFANYPEMAHEFWDSDSQFYGFLQWAARRQSTPLAAAFCEVVRSISEGEECAEAAHRFLLEEGATASGQIRRMSSLSWRQMFEELHFYASNLRDRPSPPKNALVQSGKPIEDQIAEPESALMLQCYLKLIAHLYRQSPSARNHTIYMPDYDVVEDLLILCSAGLESYLRACAYSAMAALLTGKDEFIGQGMWEKFDTWLTGQHTSNTAVLRIAGGPPNPVMAEQMIFETVAASFEESVAFVELLESLVTPYADSSSLYDFLPFAENLGSTYRMAGIEPYIDFALGRVLGYKSTETQDPTQLRMLQWHCLNFAVLCLTSFNEDLIIFANRSNVPVDEAMKVSSLAAYVKLHPFARTMEWFFNDRVIAALFMATHHDVDEVNNAAPNSPLVMALSRAIEVVDLVMRLQATYLDIVRPLIKIQATTRSAPVANSALASFEDAILNNLQIVVDLSLYCGTGHQDLTFLSLRLLERLSASRKLAVSNATGVGLRAERSRLISVLEKDGESERVSRSLVKNMKIDERELEAGIASPGYSLKTSIVTFLDNCLSALPNRPTLAHLLLGFSCGNTTLDIPEDGLFIEGTSLFHAVRDLAVAYPVADDVTLLSWRSAIRCGSLDLLKKLWVAPISSIYTLTELRAVDFLFDQAIRQRIIGPETLWDGISLYDPNFLITDGALAFRFFLQERSVFLDYVAAELRSSTENNTPSLSARVQSALLGTTVFSDGQQSINPNIFDLFDFAEIEIQDVGPVVSLDLNFLRGLDFEVCKAEREGSFTLYNIASTRQLIELKRDSLIKEGKLAHEQSDIFQNECDRTIGLLVAHNQHARIATASSETLAAWVRVVSVTLECCVFEPATKISFILQALQVIMPKMEKSFADNPAIAVSLAGLARTLLRFVDFDSMFSQKGRALDFAKDRLSQLFRVALTGVNANESPAELREICYQICFCYLSGSSKGPKGRSNLGAQNLRTVMSAGDRLIDITCDDAFAGQGNCRVSATMMLSTLVLLAQREDSKYMIESFVRLNFIGVLVELLKHIPSELRQADINRAAMLLQYYDAALALLLRIAQTRAGGPRIVGVGLFQALRESEFFTADPDIGIEMASQNTLKSYFDLMLAIIKIVNAVILVNGPQHAQGMHQARQFLKEYRGVIVAVFKRNANIGGYLPQKTIDLNALVDNFTVLMSATGFLEHEESQTPQRSRLTGAFS</sequence>
<dbReference type="GO" id="GO:0006999">
    <property type="term" value="P:nuclear pore organization"/>
    <property type="evidence" value="ECO:0007669"/>
    <property type="project" value="TreeGrafter"/>
</dbReference>
<evidence type="ECO:0000256" key="1">
    <source>
        <dbReference type="ARBA" id="ARBA00004123"/>
    </source>
</evidence>
<evidence type="ECO:0000313" key="6">
    <source>
        <dbReference type="Proteomes" id="UP000800092"/>
    </source>
</evidence>
<dbReference type="PANTHER" id="PTHR31344">
    <property type="entry name" value="NUCLEAR PORE COMPLEX PROTEIN NUP205"/>
    <property type="match status" value="1"/>
</dbReference>
<dbReference type="GO" id="GO:0044611">
    <property type="term" value="C:nuclear pore inner ring"/>
    <property type="evidence" value="ECO:0007669"/>
    <property type="project" value="TreeGrafter"/>
</dbReference>
<keyword evidence="3" id="KW-0813">Transport</keyword>
<dbReference type="Proteomes" id="UP000800092">
    <property type="component" value="Unassembled WGS sequence"/>
</dbReference>
<proteinExistence type="inferred from homology"/>
<dbReference type="Pfam" id="PF11894">
    <property type="entry name" value="Nup192"/>
    <property type="match status" value="1"/>
</dbReference>
<reference evidence="5" key="1">
    <citation type="journal article" date="2020" name="Stud. Mycol.">
        <title>101 Dothideomycetes genomes: a test case for predicting lifestyles and emergence of pathogens.</title>
        <authorList>
            <person name="Haridas S."/>
            <person name="Albert R."/>
            <person name="Binder M."/>
            <person name="Bloem J."/>
            <person name="Labutti K."/>
            <person name="Salamov A."/>
            <person name="Andreopoulos B."/>
            <person name="Baker S."/>
            <person name="Barry K."/>
            <person name="Bills G."/>
            <person name="Bluhm B."/>
            <person name="Cannon C."/>
            <person name="Castanera R."/>
            <person name="Culley D."/>
            <person name="Daum C."/>
            <person name="Ezra D."/>
            <person name="Gonzalez J."/>
            <person name="Henrissat B."/>
            <person name="Kuo A."/>
            <person name="Liang C."/>
            <person name="Lipzen A."/>
            <person name="Lutzoni F."/>
            <person name="Magnuson J."/>
            <person name="Mondo S."/>
            <person name="Nolan M."/>
            <person name="Ohm R."/>
            <person name="Pangilinan J."/>
            <person name="Park H.-J."/>
            <person name="Ramirez L."/>
            <person name="Alfaro M."/>
            <person name="Sun H."/>
            <person name="Tritt A."/>
            <person name="Yoshinaga Y."/>
            <person name="Zwiers L.-H."/>
            <person name="Turgeon B."/>
            <person name="Goodwin S."/>
            <person name="Spatafora J."/>
            <person name="Crous P."/>
            <person name="Grigoriev I."/>
        </authorList>
    </citation>
    <scope>NUCLEOTIDE SEQUENCE</scope>
    <source>
        <strain evidence="5">Tuck. ex Michener</strain>
    </source>
</reference>